<accession>A0ABQ4PY61</accession>
<feature type="compositionally biased region" description="Polar residues" evidence="5">
    <location>
        <begin position="39"/>
        <end position="51"/>
    </location>
</feature>
<dbReference type="InterPro" id="IPR002104">
    <property type="entry name" value="Integrase_catalytic"/>
</dbReference>
<comment type="caution">
    <text evidence="7">The sequence shown here is derived from an EMBL/GenBank/DDBJ whole genome shotgun (WGS) entry which is preliminary data.</text>
</comment>
<gene>
    <name evidence="7" type="ORF">PsB1_2156</name>
</gene>
<evidence type="ECO:0000256" key="4">
    <source>
        <dbReference type="ARBA" id="ARBA00023172"/>
    </source>
</evidence>
<evidence type="ECO:0000313" key="7">
    <source>
        <dbReference type="EMBL" id="GIU68002.1"/>
    </source>
</evidence>
<evidence type="ECO:0000256" key="5">
    <source>
        <dbReference type="SAM" id="MobiDB-lite"/>
    </source>
</evidence>
<proteinExistence type="inferred from homology"/>
<protein>
    <recommendedName>
        <fullName evidence="6">Tyr recombinase domain-containing protein</fullName>
    </recommendedName>
</protein>
<keyword evidence="8" id="KW-1185">Reference proteome</keyword>
<dbReference type="Proteomes" id="UP001161064">
    <property type="component" value="Unassembled WGS sequence"/>
</dbReference>
<dbReference type="Gene3D" id="1.10.443.10">
    <property type="entry name" value="Intergrase catalytic core"/>
    <property type="match status" value="1"/>
</dbReference>
<evidence type="ECO:0000256" key="1">
    <source>
        <dbReference type="ARBA" id="ARBA00008857"/>
    </source>
</evidence>
<evidence type="ECO:0000259" key="6">
    <source>
        <dbReference type="PROSITE" id="PS51898"/>
    </source>
</evidence>
<dbReference type="PROSITE" id="PS51898">
    <property type="entry name" value="TYR_RECOMBINASE"/>
    <property type="match status" value="1"/>
</dbReference>
<sequence length="380" mass="42286">MQRWVTIGEHGAPWTPEMARDKALELITALNRGEDPSSILGQAANSDTPSPSIAEPKALQPTTISELFDLYLREGPQDKPLKRESSWGVDRSCYLRHIQPLLGDRVAAHLRPSDLAAFQAKVAAGETSADIKTKKQGRAIVTGGPGVAARAMRCLSAMLNWAIWREILRDNPAKHVQKYRDAERDRPLTEDEARRVWAALDDAEAAWLLTRDMADIIRLIMLTGARRNEIVELQWSEVDLGRSRLVLPPVRTKMGGLNRSRIIALSDPARLIIEKRTPGRGAWVFMSERVDKPLVGVNRAWEKVRAIIGLPDVRLHDLRHSFATFAVEAGASLYVVGKSLGHRKSVSTERYAHIGDLPQRGVADLVAARIVTPRADQRDN</sequence>
<dbReference type="PANTHER" id="PTHR30629">
    <property type="entry name" value="PROPHAGE INTEGRASE"/>
    <property type="match status" value="1"/>
</dbReference>
<dbReference type="InterPro" id="IPR011010">
    <property type="entry name" value="DNA_brk_join_enz"/>
</dbReference>
<evidence type="ECO:0000256" key="3">
    <source>
        <dbReference type="ARBA" id="ARBA00023125"/>
    </source>
</evidence>
<keyword evidence="4" id="KW-0233">DNA recombination</keyword>
<dbReference type="SUPFAM" id="SSF56349">
    <property type="entry name" value="DNA breaking-rejoining enzymes"/>
    <property type="match status" value="1"/>
</dbReference>
<keyword evidence="3" id="KW-0238">DNA-binding</keyword>
<dbReference type="InterPro" id="IPR050808">
    <property type="entry name" value="Phage_Integrase"/>
</dbReference>
<comment type="similarity">
    <text evidence="1">Belongs to the 'phage' integrase family.</text>
</comment>
<dbReference type="EMBL" id="BPFZ01000017">
    <property type="protein sequence ID" value="GIU68002.1"/>
    <property type="molecule type" value="Genomic_DNA"/>
</dbReference>
<evidence type="ECO:0000313" key="8">
    <source>
        <dbReference type="Proteomes" id="UP001161064"/>
    </source>
</evidence>
<dbReference type="InterPro" id="IPR010998">
    <property type="entry name" value="Integrase_recombinase_N"/>
</dbReference>
<reference evidence="7" key="2">
    <citation type="journal article" date="2023" name="ISME Commun">
        <title>Characterization of a bloom-associated alphaproteobacterial lineage, 'Candidatus Phycosocius': insights into freshwater algal-bacterial interactions.</title>
        <authorList>
            <person name="Tanabe Y."/>
            <person name="Yamaguchi H."/>
            <person name="Yoshida M."/>
            <person name="Kai A."/>
            <person name="Okazaki Y."/>
        </authorList>
    </citation>
    <scope>NUCLEOTIDE SEQUENCE</scope>
    <source>
        <strain evidence="7">BOTRYCO-1</strain>
    </source>
</reference>
<dbReference type="CDD" id="cd00796">
    <property type="entry name" value="INT_Rci_Hp1_C"/>
    <property type="match status" value="1"/>
</dbReference>
<evidence type="ECO:0000256" key="2">
    <source>
        <dbReference type="ARBA" id="ARBA00022908"/>
    </source>
</evidence>
<dbReference type="PANTHER" id="PTHR30629:SF2">
    <property type="entry name" value="PROPHAGE INTEGRASE INTS-RELATED"/>
    <property type="match status" value="1"/>
</dbReference>
<reference evidence="7" key="1">
    <citation type="submission" date="2021-05" db="EMBL/GenBank/DDBJ databases">
        <authorList>
            <person name="Tanabe Y."/>
        </authorList>
    </citation>
    <scope>NUCLEOTIDE SEQUENCE</scope>
    <source>
        <strain evidence="7">BOTRYCO-1</strain>
    </source>
</reference>
<keyword evidence="2" id="KW-0229">DNA integration</keyword>
<feature type="region of interest" description="Disordered" evidence="5">
    <location>
        <begin position="35"/>
        <end position="56"/>
    </location>
</feature>
<dbReference type="Gene3D" id="1.10.150.130">
    <property type="match status" value="1"/>
</dbReference>
<dbReference type="InterPro" id="IPR013762">
    <property type="entry name" value="Integrase-like_cat_sf"/>
</dbReference>
<name>A0ABQ4PY61_9PROT</name>
<dbReference type="Pfam" id="PF00589">
    <property type="entry name" value="Phage_integrase"/>
    <property type="match status" value="1"/>
</dbReference>
<feature type="domain" description="Tyr recombinase" evidence="6">
    <location>
        <begin position="183"/>
        <end position="364"/>
    </location>
</feature>
<organism evidence="7 8">
    <name type="scientific">Candidatus Phycosocius spiralis</name>
    <dbReference type="NCBI Taxonomy" id="2815099"/>
    <lineage>
        <taxon>Bacteria</taxon>
        <taxon>Pseudomonadati</taxon>
        <taxon>Pseudomonadota</taxon>
        <taxon>Alphaproteobacteria</taxon>
        <taxon>Caulobacterales</taxon>
        <taxon>Caulobacterales incertae sedis</taxon>
        <taxon>Candidatus Phycosocius</taxon>
    </lineage>
</organism>